<protein>
    <recommendedName>
        <fullName evidence="5 18">NADH-ubiquinone oxidoreductase chain 2</fullName>
        <ecNumber evidence="4 18">7.1.1.2</ecNumber>
    </recommendedName>
</protein>
<dbReference type="InterPro" id="IPR001750">
    <property type="entry name" value="ND/Mrp_TM"/>
</dbReference>
<dbReference type="GO" id="GO:0008137">
    <property type="term" value="F:NADH dehydrogenase (ubiquinone) activity"/>
    <property type="evidence" value="ECO:0007669"/>
    <property type="project" value="UniProtKB-EC"/>
</dbReference>
<feature type="transmembrane region" description="Helical" evidence="18">
    <location>
        <begin position="86"/>
        <end position="109"/>
    </location>
</feature>
<keyword evidence="19" id="KW-0732">Signal</keyword>
<evidence type="ECO:0000256" key="3">
    <source>
        <dbReference type="ARBA" id="ARBA00007012"/>
    </source>
</evidence>
<evidence type="ECO:0000256" key="9">
    <source>
        <dbReference type="ARBA" id="ARBA00022792"/>
    </source>
</evidence>
<dbReference type="GO" id="GO:0006120">
    <property type="term" value="P:mitochondrial electron transport, NADH to ubiquinone"/>
    <property type="evidence" value="ECO:0007669"/>
    <property type="project" value="InterPro"/>
</dbReference>
<evidence type="ECO:0000256" key="11">
    <source>
        <dbReference type="ARBA" id="ARBA00022982"/>
    </source>
</evidence>
<name>A0A8T9ZW58_9HEMI</name>
<evidence type="ECO:0000256" key="15">
    <source>
        <dbReference type="ARBA" id="ARBA00023128"/>
    </source>
</evidence>
<sequence>MNLNKMLFVFIMLTSTLITMSSNNWLGMWMGMEINLMSFIPFIKMSKNKKNSQSIMIYFLTQSISSIIMLFSILMNKFMMYNTYNVMLQAMLTISLMIKLASAPFHMWLPEMMTNMNWMNCFILMTWQKMAPLTMLSNNTSNLNFIFIILSAMTGAISGLNQTSLRKIMAYSSINHLSWMMMMMMMMKTWYLYMMMYSMIIAMLTMLFKKKNIYFMNQISIYKLTMTEKMAISSLMFSMGGMPPFLGFMPKLMVIQHMINSHSWFIMLLLMMMSLITLFYYIRMMYPMIIIFNTKIKWTNNYFNDNMNMTIMITNLMMPLIMTLPVF</sequence>
<feature type="chain" id="PRO_5035776091" description="NADH-ubiquinone oxidoreductase chain 2" evidence="19">
    <location>
        <begin position="22"/>
        <end position="327"/>
    </location>
</feature>
<comment type="function">
    <text evidence="18">Core subunit of the mitochondrial membrane respiratory chain NADH dehydrogenase (Complex I) which catalyzes electron transfer from NADH through the respiratory chain, using ubiquinone as an electron acceptor. Essential for the catalytic activity and assembly of complex I.</text>
</comment>
<keyword evidence="9 18" id="KW-0999">Mitochondrion inner membrane</keyword>
<evidence type="ECO:0000256" key="5">
    <source>
        <dbReference type="ARBA" id="ARBA00021008"/>
    </source>
</evidence>
<keyword evidence="14 18" id="KW-0830">Ubiquinone</keyword>
<evidence type="ECO:0000256" key="6">
    <source>
        <dbReference type="ARBA" id="ARBA00022448"/>
    </source>
</evidence>
<dbReference type="EMBL" id="MW619641">
    <property type="protein sequence ID" value="UPL65234.1"/>
    <property type="molecule type" value="Genomic_DNA"/>
</dbReference>
<evidence type="ECO:0000256" key="13">
    <source>
        <dbReference type="ARBA" id="ARBA00023027"/>
    </source>
</evidence>
<dbReference type="EC" id="7.1.1.2" evidence="4 18"/>
<comment type="similarity">
    <text evidence="3 18">Belongs to the complex I subunit 2 family.</text>
</comment>
<accession>A0A8T9ZW58</accession>
<evidence type="ECO:0000313" key="21">
    <source>
        <dbReference type="EMBL" id="UPL65234.1"/>
    </source>
</evidence>
<proteinExistence type="inferred from homology"/>
<feature type="transmembrane region" description="Helical" evidence="18">
    <location>
        <begin position="190"/>
        <end position="209"/>
    </location>
</feature>
<evidence type="ECO:0000256" key="16">
    <source>
        <dbReference type="ARBA" id="ARBA00023136"/>
    </source>
</evidence>
<feature type="transmembrane region" description="Helical" evidence="18">
    <location>
        <begin position="55"/>
        <end position="74"/>
    </location>
</feature>
<evidence type="ECO:0000256" key="1">
    <source>
        <dbReference type="ARBA" id="ARBA00003257"/>
    </source>
</evidence>
<keyword evidence="6" id="KW-0813">Transport</keyword>
<feature type="signal peptide" evidence="19">
    <location>
        <begin position="1"/>
        <end position="21"/>
    </location>
</feature>
<evidence type="ECO:0000256" key="14">
    <source>
        <dbReference type="ARBA" id="ARBA00023075"/>
    </source>
</evidence>
<dbReference type="PANTHER" id="PTHR46552">
    <property type="entry name" value="NADH-UBIQUINONE OXIDOREDUCTASE CHAIN 2"/>
    <property type="match status" value="1"/>
</dbReference>
<evidence type="ECO:0000256" key="10">
    <source>
        <dbReference type="ARBA" id="ARBA00022967"/>
    </source>
</evidence>
<dbReference type="InterPro" id="IPR050175">
    <property type="entry name" value="Complex_I_Subunit_2"/>
</dbReference>
<evidence type="ECO:0000256" key="7">
    <source>
        <dbReference type="ARBA" id="ARBA00022660"/>
    </source>
</evidence>
<keyword evidence="7 18" id="KW-0679">Respiratory chain</keyword>
<feature type="transmembrane region" description="Helical" evidence="18">
    <location>
        <begin position="261"/>
        <end position="282"/>
    </location>
</feature>
<comment type="subcellular location">
    <subcellularLocation>
        <location evidence="2 18">Mitochondrion inner membrane</location>
        <topology evidence="2 18">Multi-pass membrane protein</topology>
    </subcellularLocation>
</comment>
<dbReference type="PANTHER" id="PTHR46552:SF1">
    <property type="entry name" value="NADH-UBIQUINONE OXIDOREDUCTASE CHAIN 2"/>
    <property type="match status" value="1"/>
</dbReference>
<keyword evidence="11 18" id="KW-0249">Electron transport</keyword>
<organism evidence="21">
    <name type="scientific">Ectatops sp</name>
    <dbReference type="NCBI Taxonomy" id="2931290"/>
    <lineage>
        <taxon>Eukaryota</taxon>
        <taxon>Metazoa</taxon>
        <taxon>Ecdysozoa</taxon>
        <taxon>Arthropoda</taxon>
        <taxon>Hexapoda</taxon>
        <taxon>Insecta</taxon>
        <taxon>Pterygota</taxon>
        <taxon>Neoptera</taxon>
        <taxon>Paraneoptera</taxon>
        <taxon>Hemiptera</taxon>
        <taxon>Heteroptera</taxon>
        <taxon>Panheteroptera</taxon>
        <taxon>Pentatomomorpha</taxon>
        <taxon>Pyrrhocoroidea</taxon>
        <taxon>Pyrrhocoridae</taxon>
        <taxon>Ectatops</taxon>
    </lineage>
</organism>
<dbReference type="PRINTS" id="PR01436">
    <property type="entry name" value="NADHDHGNASE2"/>
</dbReference>
<keyword evidence="13 18" id="KW-0520">NAD</keyword>
<evidence type="ECO:0000256" key="4">
    <source>
        <dbReference type="ARBA" id="ARBA00012944"/>
    </source>
</evidence>
<dbReference type="Pfam" id="PF00361">
    <property type="entry name" value="Proton_antipo_M"/>
    <property type="match status" value="1"/>
</dbReference>
<keyword evidence="10 18" id="KW-1278">Translocase</keyword>
<keyword evidence="8 18" id="KW-0812">Transmembrane</keyword>
<keyword evidence="16 18" id="KW-0472">Membrane</keyword>
<dbReference type="AlphaFoldDB" id="A0A8T9ZW58"/>
<evidence type="ECO:0000256" key="2">
    <source>
        <dbReference type="ARBA" id="ARBA00004448"/>
    </source>
</evidence>
<evidence type="ECO:0000256" key="17">
    <source>
        <dbReference type="ARBA" id="ARBA00049551"/>
    </source>
</evidence>
<evidence type="ECO:0000256" key="8">
    <source>
        <dbReference type="ARBA" id="ARBA00022692"/>
    </source>
</evidence>
<comment type="function">
    <text evidence="1">Core subunit of the mitochondrial membrane respiratory chain NADH dehydrogenase (Complex I) that is believed to belong to the minimal assembly required for catalysis. Complex I functions in the transfer of electrons from NADH to the respiratory chain. The immediate electron acceptor for the enzyme is believed to be ubiquinone.</text>
</comment>
<keyword evidence="12 18" id="KW-1133">Transmembrane helix</keyword>
<feature type="transmembrane region" description="Helical" evidence="18">
    <location>
        <begin position="143"/>
        <end position="161"/>
    </location>
</feature>
<keyword evidence="15 18" id="KW-0496">Mitochondrion</keyword>
<feature type="domain" description="NADH:quinone oxidoreductase/Mrp antiporter transmembrane" evidence="20">
    <location>
        <begin position="22"/>
        <end position="277"/>
    </location>
</feature>
<reference evidence="21" key="1">
    <citation type="journal article" date="2022" name="Cladistics">
        <title>Diversification of the phytophagous lineages of true bugs (Insecta: Hemiptera: Heteroptera) shortly after that of the flowering plants.</title>
        <authorList>
            <person name="Ye F."/>
            <person name="Kment P."/>
            <person name="Redei D."/>
            <person name="Luo J.Y."/>
            <person name="Wang Y.H."/>
            <person name="Kuechler S.M."/>
            <person name="Zhang W.W."/>
            <person name="Chen P.P."/>
            <person name="Wu H.Y."/>
            <person name="Wu Y.Z."/>
            <person name="Sun X.Y."/>
            <person name="Ding L."/>
            <person name="Wang Y.R."/>
            <person name="Xie Q."/>
        </authorList>
    </citation>
    <scope>NUCLEOTIDE SEQUENCE</scope>
</reference>
<evidence type="ECO:0000259" key="20">
    <source>
        <dbReference type="Pfam" id="PF00361"/>
    </source>
</evidence>
<dbReference type="GO" id="GO:0005743">
    <property type="term" value="C:mitochondrial inner membrane"/>
    <property type="evidence" value="ECO:0007669"/>
    <property type="project" value="UniProtKB-SubCell"/>
</dbReference>
<evidence type="ECO:0000256" key="12">
    <source>
        <dbReference type="ARBA" id="ARBA00022989"/>
    </source>
</evidence>
<evidence type="ECO:0000256" key="18">
    <source>
        <dbReference type="RuleBase" id="RU003403"/>
    </source>
</evidence>
<comment type="catalytic activity">
    <reaction evidence="17 18">
        <text>a ubiquinone + NADH + 5 H(+)(in) = a ubiquinol + NAD(+) + 4 H(+)(out)</text>
        <dbReference type="Rhea" id="RHEA:29091"/>
        <dbReference type="Rhea" id="RHEA-COMP:9565"/>
        <dbReference type="Rhea" id="RHEA-COMP:9566"/>
        <dbReference type="ChEBI" id="CHEBI:15378"/>
        <dbReference type="ChEBI" id="CHEBI:16389"/>
        <dbReference type="ChEBI" id="CHEBI:17976"/>
        <dbReference type="ChEBI" id="CHEBI:57540"/>
        <dbReference type="ChEBI" id="CHEBI:57945"/>
        <dbReference type="EC" id="7.1.1.2"/>
    </reaction>
</comment>
<dbReference type="InterPro" id="IPR003917">
    <property type="entry name" value="NADH_UbQ_OxRdtase_chain2"/>
</dbReference>
<feature type="transmembrane region" description="Helical" evidence="18">
    <location>
        <begin position="303"/>
        <end position="322"/>
    </location>
</feature>
<geneLocation type="mitochondrion" evidence="21"/>
<evidence type="ECO:0000256" key="19">
    <source>
        <dbReference type="SAM" id="SignalP"/>
    </source>
</evidence>